<evidence type="ECO:0000313" key="2">
    <source>
        <dbReference type="EMBL" id="QGF23476.1"/>
    </source>
</evidence>
<dbReference type="EMBL" id="CP045725">
    <property type="protein sequence ID" value="QGF23476.1"/>
    <property type="molecule type" value="Genomic_DNA"/>
</dbReference>
<gene>
    <name evidence="2" type="ORF">Rai3103_07120</name>
</gene>
<reference evidence="2 3" key="1">
    <citation type="submission" date="2019-10" db="EMBL/GenBank/DDBJ databases">
        <title>Genomic analysis of Raineyella sp. CBA3103.</title>
        <authorList>
            <person name="Roh S.W."/>
        </authorList>
    </citation>
    <scope>NUCLEOTIDE SEQUENCE [LARGE SCALE GENOMIC DNA]</scope>
    <source>
        <strain evidence="2 3">CBA3103</strain>
    </source>
</reference>
<organism evidence="2 3">
    <name type="scientific">Raineyella fluvialis</name>
    <dbReference type="NCBI Taxonomy" id="2662261"/>
    <lineage>
        <taxon>Bacteria</taxon>
        <taxon>Bacillati</taxon>
        <taxon>Actinomycetota</taxon>
        <taxon>Actinomycetes</taxon>
        <taxon>Propionibacteriales</taxon>
        <taxon>Propionibacteriaceae</taxon>
        <taxon>Raineyella</taxon>
    </lineage>
</organism>
<keyword evidence="1" id="KW-0472">Membrane</keyword>
<dbReference type="KEGG" id="rain:Rai3103_07120"/>
<accession>A0A5Q2FGQ0</accession>
<dbReference type="AlphaFoldDB" id="A0A5Q2FGQ0"/>
<keyword evidence="1" id="KW-1133">Transmembrane helix</keyword>
<dbReference type="RefSeq" id="WP_153572007.1">
    <property type="nucleotide sequence ID" value="NZ_CP045725.1"/>
</dbReference>
<protein>
    <submittedName>
        <fullName evidence="2">Uncharacterized protein</fullName>
    </submittedName>
</protein>
<evidence type="ECO:0000313" key="3">
    <source>
        <dbReference type="Proteomes" id="UP000386847"/>
    </source>
</evidence>
<proteinExistence type="predicted"/>
<name>A0A5Q2FGQ0_9ACTN</name>
<feature type="transmembrane region" description="Helical" evidence="1">
    <location>
        <begin position="121"/>
        <end position="143"/>
    </location>
</feature>
<dbReference type="Proteomes" id="UP000386847">
    <property type="component" value="Chromosome"/>
</dbReference>
<evidence type="ECO:0000256" key="1">
    <source>
        <dbReference type="SAM" id="Phobius"/>
    </source>
</evidence>
<sequence>MNTEDVTSYIEQVELASPEESMLLAGEDLPQFEDWTPQGAVVDSNLVTYPEGTRLSVKNAVGAWLLFAQRAASAKVPDKEDTIGWASAYHDTLLRTGWVQRGQTDAWTEENLTGSKVHEQILAVVTVVLGAAPAALAIVTAALKSLQAMDQESPWITLFDRRGKDATAVGFQVANCEASDDGGAALHAVDFRLRAKQTLTQVLFFKLTRNEASLFRRGVVLELTPDVLKDIGPAIQKRVRADMLDSIAAIDLAVPAPN</sequence>
<keyword evidence="3" id="KW-1185">Reference proteome</keyword>
<keyword evidence="1" id="KW-0812">Transmembrane</keyword>